<feature type="compositionally biased region" description="Low complexity" evidence="2">
    <location>
        <begin position="19"/>
        <end position="31"/>
    </location>
</feature>
<name>A0A8H3LCS0_9GLOM</name>
<comment type="caution">
    <text evidence="3">The sequence shown here is derived from an EMBL/GenBank/DDBJ whole genome shotgun (WGS) entry which is preliminary data.</text>
</comment>
<evidence type="ECO:0000256" key="1">
    <source>
        <dbReference type="SAM" id="Coils"/>
    </source>
</evidence>
<protein>
    <submittedName>
        <fullName evidence="3">Uncharacterized protein</fullName>
    </submittedName>
</protein>
<dbReference type="Proteomes" id="UP000615446">
    <property type="component" value="Unassembled WGS sequence"/>
</dbReference>
<evidence type="ECO:0000313" key="3">
    <source>
        <dbReference type="EMBL" id="GES85947.1"/>
    </source>
</evidence>
<keyword evidence="1" id="KW-0175">Coiled coil</keyword>
<sequence length="529" mass="61941">MACKKLSKPNTPSPDIAGSSTPSLHTTSTSLRNIASTPTSLNTNTTAPFRHVISQDILASLSQTQSQSQRTSNIIKRYPNINVPKSYRSHHEEKAPRNVRPSNEEAGNLELENLKNETFQLQNELNQEKVKVSEMKRKIDNLQDRVYRVKEKNSLLRQFNKIFGDELNQLCEENKTLQEELQWLKQLHTPRKTIDSPQQYLPKRPNKRLKLREKLPDEVAASAARKKNRRVKAAIKLYERNDTNIKEFYKDELLLMLVQNDYHSIEQSDSEDDSRQKLPDNKRFLHIYDQSWHSDELKQLLRDVLDPEAEYIQCAKKQQERIYNDDIYFMSNETNEIIGISEYDDMVDDLIQSYEDRVPIEPNLTEPYSDFLLNSAEMNSTRPEDLDEIGESSTTVWKKWTELFQRSRTPLGADYDISKYGTPLEANYDILKIQTFHFEDWILFEDLVTIFEDYFEGPDEAWTSFKDPGRQNTVHLSKVCGWIPRRNFKGLGLSRKLRNFKGLQLLDEDFEGLWFSLGAIIFSHFDTFY</sequence>
<proteinExistence type="predicted"/>
<gene>
    <name evidence="3" type="ORF">RCL2_001304100</name>
</gene>
<dbReference type="OrthoDB" id="2392749at2759"/>
<organism evidence="3 4">
    <name type="scientific">Rhizophagus clarus</name>
    <dbReference type="NCBI Taxonomy" id="94130"/>
    <lineage>
        <taxon>Eukaryota</taxon>
        <taxon>Fungi</taxon>
        <taxon>Fungi incertae sedis</taxon>
        <taxon>Mucoromycota</taxon>
        <taxon>Glomeromycotina</taxon>
        <taxon>Glomeromycetes</taxon>
        <taxon>Glomerales</taxon>
        <taxon>Glomeraceae</taxon>
        <taxon>Rhizophagus</taxon>
    </lineage>
</organism>
<reference evidence="3" key="1">
    <citation type="submission" date="2019-10" db="EMBL/GenBank/DDBJ databases">
        <title>Conservation and host-specific expression of non-tandemly repeated heterogenous ribosome RNA gene in arbuscular mycorrhizal fungi.</title>
        <authorList>
            <person name="Maeda T."/>
            <person name="Kobayashi Y."/>
            <person name="Nakagawa T."/>
            <person name="Ezawa T."/>
            <person name="Yamaguchi K."/>
            <person name="Bino T."/>
            <person name="Nishimoto Y."/>
            <person name="Shigenobu S."/>
            <person name="Kawaguchi M."/>
        </authorList>
    </citation>
    <scope>NUCLEOTIDE SEQUENCE</scope>
    <source>
        <strain evidence="3">HR1</strain>
    </source>
</reference>
<evidence type="ECO:0000256" key="2">
    <source>
        <dbReference type="SAM" id="MobiDB-lite"/>
    </source>
</evidence>
<feature type="region of interest" description="Disordered" evidence="2">
    <location>
        <begin position="1"/>
        <end position="46"/>
    </location>
</feature>
<dbReference type="AlphaFoldDB" id="A0A8H3LCS0"/>
<feature type="compositionally biased region" description="Polar residues" evidence="2">
    <location>
        <begin position="32"/>
        <end position="46"/>
    </location>
</feature>
<dbReference type="EMBL" id="BLAL01000158">
    <property type="protein sequence ID" value="GES85947.1"/>
    <property type="molecule type" value="Genomic_DNA"/>
</dbReference>
<accession>A0A8H3LCS0</accession>
<feature type="coiled-coil region" evidence="1">
    <location>
        <begin position="111"/>
        <end position="187"/>
    </location>
</feature>
<evidence type="ECO:0000313" key="4">
    <source>
        <dbReference type="Proteomes" id="UP000615446"/>
    </source>
</evidence>